<name>A0A1I0F882_9FIRM</name>
<feature type="transmembrane region" description="Helical" evidence="6">
    <location>
        <begin position="84"/>
        <end position="106"/>
    </location>
</feature>
<proteinExistence type="predicted"/>
<evidence type="ECO:0000256" key="4">
    <source>
        <dbReference type="ARBA" id="ARBA00022989"/>
    </source>
</evidence>
<evidence type="ECO:0000256" key="2">
    <source>
        <dbReference type="ARBA" id="ARBA00022475"/>
    </source>
</evidence>
<comment type="subcellular location">
    <subcellularLocation>
        <location evidence="1">Cell membrane</location>
        <topology evidence="1">Multi-pass membrane protein</topology>
    </subcellularLocation>
</comment>
<keyword evidence="2" id="KW-1003">Cell membrane</keyword>
<accession>A0A1I0F882</accession>
<keyword evidence="8" id="KW-1185">Reference proteome</keyword>
<reference evidence="8" key="1">
    <citation type="submission" date="2016-10" db="EMBL/GenBank/DDBJ databases">
        <authorList>
            <person name="Varghese N."/>
            <person name="Submissions S."/>
        </authorList>
    </citation>
    <scope>NUCLEOTIDE SEQUENCE [LARGE SCALE GENOMIC DNA]</scope>
    <source>
        <strain evidence="8">NLAE-zl-G277</strain>
    </source>
</reference>
<dbReference type="Pfam" id="PF02588">
    <property type="entry name" value="YitT_membrane"/>
    <property type="match status" value="1"/>
</dbReference>
<feature type="transmembrane region" description="Helical" evidence="6">
    <location>
        <begin position="143"/>
        <end position="164"/>
    </location>
</feature>
<evidence type="ECO:0000256" key="1">
    <source>
        <dbReference type="ARBA" id="ARBA00004651"/>
    </source>
</evidence>
<dbReference type="STRING" id="460384.SAMN05216313_10822"/>
<feature type="transmembrane region" description="Helical" evidence="6">
    <location>
        <begin position="113"/>
        <end position="131"/>
    </location>
</feature>
<evidence type="ECO:0000256" key="6">
    <source>
        <dbReference type="SAM" id="Phobius"/>
    </source>
</evidence>
<dbReference type="EMBL" id="FOIM01000008">
    <property type="protein sequence ID" value="SET53656.1"/>
    <property type="molecule type" value="Genomic_DNA"/>
</dbReference>
<dbReference type="PANTHER" id="PTHR33545">
    <property type="entry name" value="UPF0750 MEMBRANE PROTEIN YITT-RELATED"/>
    <property type="match status" value="1"/>
</dbReference>
<keyword evidence="3 6" id="KW-0812">Transmembrane</keyword>
<feature type="transmembrane region" description="Helical" evidence="6">
    <location>
        <begin position="46"/>
        <end position="64"/>
    </location>
</feature>
<dbReference type="InterPro" id="IPR003740">
    <property type="entry name" value="YitT"/>
</dbReference>
<dbReference type="Proteomes" id="UP000198508">
    <property type="component" value="Unassembled WGS sequence"/>
</dbReference>
<protein>
    <submittedName>
        <fullName evidence="7">Uncharacterized 5xTM membrane BCR, YitT family COG1284</fullName>
    </submittedName>
</protein>
<dbReference type="PANTHER" id="PTHR33545:SF10">
    <property type="entry name" value="UPF0750 MEMBRANE PROTEIN YPJC"/>
    <property type="match status" value="1"/>
</dbReference>
<keyword evidence="4 6" id="KW-1133">Transmembrane helix</keyword>
<dbReference type="AlphaFoldDB" id="A0A1I0F882"/>
<evidence type="ECO:0000256" key="3">
    <source>
        <dbReference type="ARBA" id="ARBA00022692"/>
    </source>
</evidence>
<keyword evidence="5 6" id="KW-0472">Membrane</keyword>
<gene>
    <name evidence="7" type="ORF">SAMN05216313_10822</name>
</gene>
<evidence type="ECO:0000313" key="7">
    <source>
        <dbReference type="EMBL" id="SET53656.1"/>
    </source>
</evidence>
<organism evidence="7 8">
    <name type="scientific">Enterocloster lavalensis</name>
    <dbReference type="NCBI Taxonomy" id="460384"/>
    <lineage>
        <taxon>Bacteria</taxon>
        <taxon>Bacillati</taxon>
        <taxon>Bacillota</taxon>
        <taxon>Clostridia</taxon>
        <taxon>Lachnospirales</taxon>
        <taxon>Lachnospiraceae</taxon>
        <taxon>Enterocloster</taxon>
    </lineage>
</organism>
<feature type="transmembrane region" description="Helical" evidence="6">
    <location>
        <begin position="213"/>
        <end position="232"/>
    </location>
</feature>
<sequence length="247" mass="27276">MVYTIVTARDLKIKYYKKKRGFIMKQLNKIMLQLLQETKQTFTRKTVISILLGTAITSFGIYNVHRQTGITEGGILGLLLLCNYWFGISSSLLSPVLDGISYLFGFKFLGRDFLKTSIFATFSLAAFFRLWEMFPPLLPSLAGTPLLAAVIGGLFIGVGCGLVVRQGASCGGDDALALIISKTTRLKISQAYLFTDITVLALSLSYIPVRRIVYSLVTVTISSYLIDIVTTFGRDKDEKPNSEAVPE</sequence>
<evidence type="ECO:0000313" key="8">
    <source>
        <dbReference type="Proteomes" id="UP000198508"/>
    </source>
</evidence>
<dbReference type="GO" id="GO:0005886">
    <property type="term" value="C:plasma membrane"/>
    <property type="evidence" value="ECO:0007669"/>
    <property type="project" value="UniProtKB-SubCell"/>
</dbReference>
<dbReference type="InterPro" id="IPR051461">
    <property type="entry name" value="UPF0750_membrane"/>
</dbReference>
<evidence type="ECO:0000256" key="5">
    <source>
        <dbReference type="ARBA" id="ARBA00023136"/>
    </source>
</evidence>